<dbReference type="PANTHER" id="PTHR33067">
    <property type="entry name" value="RNA-DIRECTED DNA POLYMERASE-RELATED"/>
    <property type="match status" value="1"/>
</dbReference>
<dbReference type="PANTHER" id="PTHR33067:SF35">
    <property type="entry name" value="ASPARTIC PEPTIDASE DDI1-TYPE DOMAIN-CONTAINING PROTEIN"/>
    <property type="match status" value="1"/>
</dbReference>
<feature type="domain" description="Integrase catalytic" evidence="1">
    <location>
        <begin position="436"/>
        <end position="589"/>
    </location>
</feature>
<sequence>MNTTSRENDSKTDDRIDKLADQILTIVDTFAKKIITPATVKAVEESCVTCGDNHAYYNCHATNSNQSSVCAEMGIYNQVAPQNRASNYMPPPGFALMQNSQNSFADDLLLMPKFASTIKSLLANKDKLFELAKIPLNGNCSVMLLKKLLKKLGDPGKSLIPSDRSITRPKGVVENVFVKVGKFHYPIDFVVVDFEADPRLPLILGRSFLRTSRALIDVYREEITLWVNDEVITFNLNQTTRYSSTYDDMSINRIDVAREEYAQEMLGFSNNSSGGNTTLTSEPIIFYSSPSLTSFEGSDFILEEIEAYLKDESISPEINLVDCDSKGDICLIEKLLNNDPFQLPPMNLTQGEVAKAKSSIEEPLELELKDLPSHFEYAYLKGTDKLPVIITKDLKVDEKEALLKVLKSHKWAIAWKITDIKGIDPRFCTHKILMEEDYKPAVQSQRWVNPKIHEVIKKEVIKHLDAGVIYPISDGPWVSPIHYVPKKEGIIVVKNKNDKLIPTRLITAKVLPTNDARVVVKFLKSLFARFGTPRAIISDRRTHFCNDKFAKVMSKYGVTHRLATAYHPPTSGQLEVSNRGLKRILERTV</sequence>
<dbReference type="AlphaFoldDB" id="A0A6L2J9C4"/>
<name>A0A6L2J9C4_TANCI</name>
<dbReference type="EMBL" id="BKCJ010000467">
    <property type="protein sequence ID" value="GEU33459.1"/>
    <property type="molecule type" value="Genomic_DNA"/>
</dbReference>
<dbReference type="SUPFAM" id="SSF53098">
    <property type="entry name" value="Ribonuclease H-like"/>
    <property type="match status" value="1"/>
</dbReference>
<dbReference type="InterPro" id="IPR036397">
    <property type="entry name" value="RNaseH_sf"/>
</dbReference>
<dbReference type="InterPro" id="IPR001584">
    <property type="entry name" value="Integrase_cat-core"/>
</dbReference>
<protein>
    <submittedName>
        <fullName evidence="2">Reverse transcriptase domain-containing protein</fullName>
    </submittedName>
</protein>
<keyword evidence="2" id="KW-0695">RNA-directed DNA polymerase</keyword>
<dbReference type="Gene3D" id="2.40.70.10">
    <property type="entry name" value="Acid Proteases"/>
    <property type="match status" value="1"/>
</dbReference>
<dbReference type="Pfam" id="PF00665">
    <property type="entry name" value="rve"/>
    <property type="match status" value="1"/>
</dbReference>
<dbReference type="GO" id="GO:0003964">
    <property type="term" value="F:RNA-directed DNA polymerase activity"/>
    <property type="evidence" value="ECO:0007669"/>
    <property type="project" value="UniProtKB-KW"/>
</dbReference>
<organism evidence="2">
    <name type="scientific">Tanacetum cinerariifolium</name>
    <name type="common">Dalmatian daisy</name>
    <name type="synonym">Chrysanthemum cinerariifolium</name>
    <dbReference type="NCBI Taxonomy" id="118510"/>
    <lineage>
        <taxon>Eukaryota</taxon>
        <taxon>Viridiplantae</taxon>
        <taxon>Streptophyta</taxon>
        <taxon>Embryophyta</taxon>
        <taxon>Tracheophyta</taxon>
        <taxon>Spermatophyta</taxon>
        <taxon>Magnoliopsida</taxon>
        <taxon>eudicotyledons</taxon>
        <taxon>Gunneridae</taxon>
        <taxon>Pentapetalae</taxon>
        <taxon>asterids</taxon>
        <taxon>campanulids</taxon>
        <taxon>Asterales</taxon>
        <taxon>Asteraceae</taxon>
        <taxon>Asteroideae</taxon>
        <taxon>Anthemideae</taxon>
        <taxon>Anthemidinae</taxon>
        <taxon>Tanacetum</taxon>
    </lineage>
</organism>
<keyword evidence="2" id="KW-0548">Nucleotidyltransferase</keyword>
<comment type="caution">
    <text evidence="2">The sequence shown here is derived from an EMBL/GenBank/DDBJ whole genome shotgun (WGS) entry which is preliminary data.</text>
</comment>
<evidence type="ECO:0000259" key="1">
    <source>
        <dbReference type="PROSITE" id="PS50994"/>
    </source>
</evidence>
<dbReference type="GO" id="GO:0015074">
    <property type="term" value="P:DNA integration"/>
    <property type="evidence" value="ECO:0007669"/>
    <property type="project" value="InterPro"/>
</dbReference>
<gene>
    <name evidence="2" type="ORF">Tci_005437</name>
</gene>
<accession>A0A6L2J9C4</accession>
<dbReference type="InterPro" id="IPR021109">
    <property type="entry name" value="Peptidase_aspartic_dom_sf"/>
</dbReference>
<dbReference type="PROSITE" id="PS50994">
    <property type="entry name" value="INTEGRASE"/>
    <property type="match status" value="1"/>
</dbReference>
<dbReference type="SUPFAM" id="SSF56672">
    <property type="entry name" value="DNA/RNA polymerases"/>
    <property type="match status" value="1"/>
</dbReference>
<keyword evidence="2" id="KW-0808">Transferase</keyword>
<dbReference type="Gene3D" id="3.10.10.10">
    <property type="entry name" value="HIV Type 1 Reverse Transcriptase, subunit A, domain 1"/>
    <property type="match status" value="1"/>
</dbReference>
<dbReference type="InterPro" id="IPR012337">
    <property type="entry name" value="RNaseH-like_sf"/>
</dbReference>
<dbReference type="Gene3D" id="3.30.420.10">
    <property type="entry name" value="Ribonuclease H-like superfamily/Ribonuclease H"/>
    <property type="match status" value="1"/>
</dbReference>
<dbReference type="GO" id="GO:0003676">
    <property type="term" value="F:nucleic acid binding"/>
    <property type="evidence" value="ECO:0007669"/>
    <property type="project" value="InterPro"/>
</dbReference>
<proteinExistence type="predicted"/>
<evidence type="ECO:0000313" key="2">
    <source>
        <dbReference type="EMBL" id="GEU33459.1"/>
    </source>
</evidence>
<reference evidence="2" key="1">
    <citation type="journal article" date="2019" name="Sci. Rep.">
        <title>Draft genome of Tanacetum cinerariifolium, the natural source of mosquito coil.</title>
        <authorList>
            <person name="Yamashiro T."/>
            <person name="Shiraishi A."/>
            <person name="Satake H."/>
            <person name="Nakayama K."/>
        </authorList>
    </citation>
    <scope>NUCLEOTIDE SEQUENCE</scope>
</reference>
<dbReference type="InterPro" id="IPR043502">
    <property type="entry name" value="DNA/RNA_pol_sf"/>
</dbReference>